<comment type="catalytic activity">
    <reaction evidence="14">
        <text>Preferential cleavage: (Ac)2-L-Lys-D-Ala-|-D-Ala. Also transpeptidation of peptidyl-alanyl moieties that are N-acyl substituents of D-alanine.</text>
        <dbReference type="EC" id="3.4.16.4"/>
    </reaction>
</comment>
<keyword evidence="11 17" id="KW-0472">Membrane</keyword>
<comment type="catalytic activity">
    <reaction evidence="15">
        <text>[GlcNAc-(1-&gt;4)-Mur2Ac(oyl-L-Ala-gamma-D-Glu-L-Lys-D-Ala-D-Ala)](n)-di-trans,octa-cis-undecaprenyl diphosphate + beta-D-GlcNAc-(1-&gt;4)-Mur2Ac(oyl-L-Ala-gamma-D-Glu-L-Lys-D-Ala-D-Ala)-di-trans,octa-cis-undecaprenyl diphosphate = [GlcNAc-(1-&gt;4)-Mur2Ac(oyl-L-Ala-gamma-D-Glu-L-Lys-D-Ala-D-Ala)](n+1)-di-trans,octa-cis-undecaprenyl diphosphate + di-trans,octa-cis-undecaprenyl diphosphate + H(+)</text>
        <dbReference type="Rhea" id="RHEA:23708"/>
        <dbReference type="Rhea" id="RHEA-COMP:9602"/>
        <dbReference type="Rhea" id="RHEA-COMP:9603"/>
        <dbReference type="ChEBI" id="CHEBI:15378"/>
        <dbReference type="ChEBI" id="CHEBI:58405"/>
        <dbReference type="ChEBI" id="CHEBI:60033"/>
        <dbReference type="ChEBI" id="CHEBI:78435"/>
        <dbReference type="EC" id="2.4.99.28"/>
    </reaction>
</comment>
<evidence type="ECO:0000256" key="16">
    <source>
        <dbReference type="SAM" id="MobiDB-lite"/>
    </source>
</evidence>
<evidence type="ECO:0000256" key="8">
    <source>
        <dbReference type="ARBA" id="ARBA00022960"/>
    </source>
</evidence>
<accession>A0A4R3MWN5</accession>
<keyword evidence="4" id="KW-0328">Glycosyltransferase</keyword>
<evidence type="ECO:0000256" key="5">
    <source>
        <dbReference type="ARBA" id="ARBA00022679"/>
    </source>
</evidence>
<dbReference type="InterPro" id="IPR001264">
    <property type="entry name" value="Glyco_trans_51"/>
</dbReference>
<evidence type="ECO:0000259" key="18">
    <source>
        <dbReference type="Pfam" id="PF00905"/>
    </source>
</evidence>
<gene>
    <name evidence="20" type="ORF">EDD68_11620</name>
</gene>
<dbReference type="InterPro" id="IPR023346">
    <property type="entry name" value="Lysozyme-like_dom_sf"/>
</dbReference>
<dbReference type="AlphaFoldDB" id="A0A4R3MWN5"/>
<dbReference type="RefSeq" id="WP_132372320.1">
    <property type="nucleotide sequence ID" value="NZ_SMAN01000016.1"/>
</dbReference>
<dbReference type="GO" id="GO:0009002">
    <property type="term" value="F:serine-type D-Ala-D-Ala carboxypeptidase activity"/>
    <property type="evidence" value="ECO:0007669"/>
    <property type="project" value="UniProtKB-EC"/>
</dbReference>
<keyword evidence="8" id="KW-0133">Cell shape</keyword>
<feature type="domain" description="Glycosyl transferase family 51" evidence="19">
    <location>
        <begin position="96"/>
        <end position="284"/>
    </location>
</feature>
<evidence type="ECO:0000256" key="7">
    <source>
        <dbReference type="ARBA" id="ARBA00022801"/>
    </source>
</evidence>
<dbReference type="InterPro" id="IPR001460">
    <property type="entry name" value="PCN-bd_Tpept"/>
</dbReference>
<evidence type="ECO:0000313" key="20">
    <source>
        <dbReference type="EMBL" id="TCT19891.1"/>
    </source>
</evidence>
<dbReference type="GO" id="GO:0008360">
    <property type="term" value="P:regulation of cell shape"/>
    <property type="evidence" value="ECO:0007669"/>
    <property type="project" value="UniProtKB-KW"/>
</dbReference>
<evidence type="ECO:0000313" key="21">
    <source>
        <dbReference type="Proteomes" id="UP000294650"/>
    </source>
</evidence>
<evidence type="ECO:0000256" key="9">
    <source>
        <dbReference type="ARBA" id="ARBA00022984"/>
    </source>
</evidence>
<dbReference type="EMBL" id="SMAN01000016">
    <property type="protein sequence ID" value="TCT19891.1"/>
    <property type="molecule type" value="Genomic_DNA"/>
</dbReference>
<feature type="transmembrane region" description="Helical" evidence="17">
    <location>
        <begin position="35"/>
        <end position="63"/>
    </location>
</feature>
<comment type="caution">
    <text evidence="20">The sequence shown here is derived from an EMBL/GenBank/DDBJ whole genome shotgun (WGS) entry which is preliminary data.</text>
</comment>
<evidence type="ECO:0000256" key="17">
    <source>
        <dbReference type="SAM" id="Phobius"/>
    </source>
</evidence>
<sequence length="1001" mass="113522">MANKRSEKKHKWLEKSLELWNQGRIQKYVRMSYDVTWNVILFFLIIGLIGIFFAGGVGAGYFASLVKDEPIRSQAEMKKQIYNYEETTLVYFDDNKYLGKLSSDIYREEVTIQQVSKHLLNAIIATEDEYFYEHQGVVPKAILRALFQEVTNSSTKSGGSTLTQQLIKNQILTNEVSFERKAKEILLALRLEKFFDKDEILEAYLNVVPFGRDSSGRNIAGVQSAAQGIFGVDAKDLNLPQAAFIAGLPQSPFYYTPFKNSGELKSQEGIEPGLRRMKIVLERMYETGMITKEEYENALNYDITKDFSEPTPLPVHQYPYLTFEIEERAREILAGILAEKDGYTKEDLETNDELRDQYMIIADRDLRQNGYKIHTTIDKEIYDEFQKIAKEYDQYKPTHTIIEVDPETGERQPKELPVQAGAILIENSTGKIIAFVGGRDFESNELNHATYTMRPNGSTMKPLLDYAPAFEMGVYQPGTPIPDVKFNYYGWTPSNYVEYREYGLTSAREALAKSHNISAARVYLDILHERPAEYLKQMGFTSLTEGDMENASMSIGGLTEGVTVEENVNAYVTFANYGKFMDAYMIEKIESKDGEVVYQHETEPVEVFSPQTSYLVLDMMRDVLEYGTATYANYVLNHKNVDWAGKTGTSQELMDTWFVATNPNVTIGSWMGYDTYDANGDGKADPGTINLKCHSCELSYSNRNIRFWGLLVNAASEIRPDLMIPDERFKNPGGIVRTSICEVSGLLASEACQEAGLVKSEIFNAKYAPTKRDYSLIKGNYVTIDDQIYAALDQTPEEFTEEGFFLNPDYIKDQEWDKLDNLEKLIPDRPGWDKIKIPETNDFPNDKKAPSAPRSVKINKNQLVWKKPKEKDVIGYRIYQSDQEEQKGQLIGNTTELKFSLPTKHKMYYVTAVDYFGQESSPSKAVIYGELPPEDPCEDGNRDDELCNEEEPPADHDDPAEGDEGSENGGNDTPVDGGGSDEENNNNQDGDPKEEESDENP</sequence>
<evidence type="ECO:0000256" key="6">
    <source>
        <dbReference type="ARBA" id="ARBA00022692"/>
    </source>
</evidence>
<dbReference type="InterPro" id="IPR012338">
    <property type="entry name" value="Beta-lactam/transpept-like"/>
</dbReference>
<evidence type="ECO:0000256" key="11">
    <source>
        <dbReference type="ARBA" id="ARBA00023136"/>
    </source>
</evidence>
<dbReference type="Pfam" id="PF00905">
    <property type="entry name" value="Transpeptidase"/>
    <property type="match status" value="1"/>
</dbReference>
<dbReference type="Gene3D" id="1.10.3810.10">
    <property type="entry name" value="Biosynthetic peptidoglycan transglycosylase-like"/>
    <property type="match status" value="1"/>
</dbReference>
<dbReference type="OrthoDB" id="9766909at2"/>
<dbReference type="PANTHER" id="PTHR32282:SF32">
    <property type="entry name" value="PENICILLIN-BINDING PROTEIN 2A"/>
    <property type="match status" value="1"/>
</dbReference>
<dbReference type="GO" id="GO:0008955">
    <property type="term" value="F:peptidoglycan glycosyltransferase activity"/>
    <property type="evidence" value="ECO:0007669"/>
    <property type="project" value="UniProtKB-EC"/>
</dbReference>
<dbReference type="SUPFAM" id="SSF53955">
    <property type="entry name" value="Lysozyme-like"/>
    <property type="match status" value="1"/>
</dbReference>
<keyword evidence="6 17" id="KW-0812">Transmembrane</keyword>
<dbReference type="GO" id="GO:0071555">
    <property type="term" value="P:cell wall organization"/>
    <property type="evidence" value="ECO:0007669"/>
    <property type="project" value="UniProtKB-KW"/>
</dbReference>
<keyword evidence="3" id="KW-0645">Protease</keyword>
<dbReference type="Pfam" id="PF00912">
    <property type="entry name" value="Transgly"/>
    <property type="match status" value="1"/>
</dbReference>
<dbReference type="GO" id="GO:0006508">
    <property type="term" value="P:proteolysis"/>
    <property type="evidence" value="ECO:0007669"/>
    <property type="project" value="UniProtKB-KW"/>
</dbReference>
<feature type="domain" description="Penicillin-binding protein transpeptidase" evidence="18">
    <location>
        <begin position="421"/>
        <end position="677"/>
    </location>
</feature>
<organism evidence="20 21">
    <name type="scientific">Melghiribacillus thermohalophilus</name>
    <dbReference type="NCBI Taxonomy" id="1324956"/>
    <lineage>
        <taxon>Bacteria</taxon>
        <taxon>Bacillati</taxon>
        <taxon>Bacillota</taxon>
        <taxon>Bacilli</taxon>
        <taxon>Bacillales</taxon>
        <taxon>Bacillaceae</taxon>
        <taxon>Melghiribacillus</taxon>
    </lineage>
</organism>
<keyword evidence="9" id="KW-0573">Peptidoglycan synthesis</keyword>
<dbReference type="Gene3D" id="3.40.710.10">
    <property type="entry name" value="DD-peptidase/beta-lactamase superfamily"/>
    <property type="match status" value="1"/>
</dbReference>
<dbReference type="Proteomes" id="UP000294650">
    <property type="component" value="Unassembled WGS sequence"/>
</dbReference>
<dbReference type="GO" id="GO:0030288">
    <property type="term" value="C:outer membrane-bounded periplasmic space"/>
    <property type="evidence" value="ECO:0007669"/>
    <property type="project" value="TreeGrafter"/>
</dbReference>
<evidence type="ECO:0000256" key="14">
    <source>
        <dbReference type="ARBA" id="ARBA00034000"/>
    </source>
</evidence>
<keyword evidence="5" id="KW-0808">Transferase</keyword>
<keyword evidence="21" id="KW-1185">Reference proteome</keyword>
<dbReference type="InterPro" id="IPR013783">
    <property type="entry name" value="Ig-like_fold"/>
</dbReference>
<evidence type="ECO:0000256" key="13">
    <source>
        <dbReference type="ARBA" id="ARBA00023316"/>
    </source>
</evidence>
<evidence type="ECO:0000256" key="4">
    <source>
        <dbReference type="ARBA" id="ARBA00022676"/>
    </source>
</evidence>
<keyword evidence="1" id="KW-1003">Cell membrane</keyword>
<evidence type="ECO:0000256" key="15">
    <source>
        <dbReference type="ARBA" id="ARBA00049902"/>
    </source>
</evidence>
<evidence type="ECO:0000259" key="19">
    <source>
        <dbReference type="Pfam" id="PF00912"/>
    </source>
</evidence>
<dbReference type="GO" id="GO:0008658">
    <property type="term" value="F:penicillin binding"/>
    <property type="evidence" value="ECO:0007669"/>
    <property type="project" value="InterPro"/>
</dbReference>
<dbReference type="InterPro" id="IPR036950">
    <property type="entry name" value="PBP_transglycosylase"/>
</dbReference>
<proteinExistence type="predicted"/>
<protein>
    <submittedName>
        <fullName evidence="20">Penicillin-binding protein</fullName>
    </submittedName>
</protein>
<evidence type="ECO:0000256" key="2">
    <source>
        <dbReference type="ARBA" id="ARBA00022645"/>
    </source>
</evidence>
<dbReference type="GO" id="GO:0009252">
    <property type="term" value="P:peptidoglycan biosynthetic process"/>
    <property type="evidence" value="ECO:0007669"/>
    <property type="project" value="UniProtKB-KW"/>
</dbReference>
<keyword evidence="2" id="KW-0121">Carboxypeptidase</keyword>
<evidence type="ECO:0000256" key="3">
    <source>
        <dbReference type="ARBA" id="ARBA00022670"/>
    </source>
</evidence>
<keyword evidence="10 17" id="KW-1133">Transmembrane helix</keyword>
<dbReference type="PANTHER" id="PTHR32282">
    <property type="entry name" value="BINDING PROTEIN TRANSPEPTIDASE, PUTATIVE-RELATED"/>
    <property type="match status" value="1"/>
</dbReference>
<reference evidence="20 21" key="1">
    <citation type="submission" date="2019-03" db="EMBL/GenBank/DDBJ databases">
        <title>Genomic Encyclopedia of Type Strains, Phase IV (KMG-IV): sequencing the most valuable type-strain genomes for metagenomic binning, comparative biology and taxonomic classification.</title>
        <authorList>
            <person name="Goeker M."/>
        </authorList>
    </citation>
    <scope>NUCLEOTIDE SEQUENCE [LARGE SCALE GENOMIC DNA]</scope>
    <source>
        <strain evidence="20 21">DSM 25894</strain>
    </source>
</reference>
<name>A0A4R3MWN5_9BACI</name>
<feature type="region of interest" description="Disordered" evidence="16">
    <location>
        <begin position="926"/>
        <end position="1001"/>
    </location>
</feature>
<keyword evidence="12" id="KW-0511">Multifunctional enzyme</keyword>
<evidence type="ECO:0000256" key="12">
    <source>
        <dbReference type="ARBA" id="ARBA00023268"/>
    </source>
</evidence>
<evidence type="ECO:0000256" key="10">
    <source>
        <dbReference type="ARBA" id="ARBA00022989"/>
    </source>
</evidence>
<dbReference type="InterPro" id="IPR050396">
    <property type="entry name" value="Glycosyltr_51/Transpeptidase"/>
</dbReference>
<keyword evidence="13" id="KW-0961">Cell wall biogenesis/degradation</keyword>
<dbReference type="Gene3D" id="3.90.1310.40">
    <property type="match status" value="1"/>
</dbReference>
<evidence type="ECO:0000256" key="1">
    <source>
        <dbReference type="ARBA" id="ARBA00022475"/>
    </source>
</evidence>
<feature type="compositionally biased region" description="Acidic residues" evidence="16">
    <location>
        <begin position="992"/>
        <end position="1001"/>
    </location>
</feature>
<keyword evidence="7" id="KW-0378">Hydrolase</keyword>
<dbReference type="Gene3D" id="2.60.40.10">
    <property type="entry name" value="Immunoglobulins"/>
    <property type="match status" value="1"/>
</dbReference>
<dbReference type="SUPFAM" id="SSF56601">
    <property type="entry name" value="beta-lactamase/transpeptidase-like"/>
    <property type="match status" value="1"/>
</dbReference>